<keyword evidence="4 6" id="KW-1133">Transmembrane helix</keyword>
<feature type="transmembrane region" description="Helical" evidence="6">
    <location>
        <begin position="261"/>
        <end position="281"/>
    </location>
</feature>
<feature type="transmembrane region" description="Helical" evidence="6">
    <location>
        <begin position="70"/>
        <end position="89"/>
    </location>
</feature>
<keyword evidence="3 6" id="KW-0812">Transmembrane</keyword>
<feature type="transmembrane region" description="Helical" evidence="6">
    <location>
        <begin position="125"/>
        <end position="143"/>
    </location>
</feature>
<feature type="transmembrane region" description="Helical" evidence="6">
    <location>
        <begin position="164"/>
        <end position="183"/>
    </location>
</feature>
<gene>
    <name evidence="8" type="ORF">SAMN04488006_0949</name>
</gene>
<dbReference type="InterPro" id="IPR000620">
    <property type="entry name" value="EamA_dom"/>
</dbReference>
<protein>
    <submittedName>
        <fullName evidence="8">Uncharacterized membrane protein</fullName>
    </submittedName>
</protein>
<comment type="similarity">
    <text evidence="2">Belongs to the EamA transporter family.</text>
</comment>
<feature type="transmembrane region" description="Helical" evidence="6">
    <location>
        <begin position="235"/>
        <end position="255"/>
    </location>
</feature>
<evidence type="ECO:0000259" key="7">
    <source>
        <dbReference type="Pfam" id="PF00892"/>
    </source>
</evidence>
<evidence type="ECO:0000313" key="8">
    <source>
        <dbReference type="EMBL" id="SFS38509.1"/>
    </source>
</evidence>
<dbReference type="Pfam" id="PF00892">
    <property type="entry name" value="EamA"/>
    <property type="match status" value="2"/>
</dbReference>
<dbReference type="PANTHER" id="PTHR32322:SF2">
    <property type="entry name" value="EAMA DOMAIN-CONTAINING PROTEIN"/>
    <property type="match status" value="1"/>
</dbReference>
<evidence type="ECO:0000256" key="3">
    <source>
        <dbReference type="ARBA" id="ARBA00022692"/>
    </source>
</evidence>
<feature type="transmembrane region" description="Helical" evidence="6">
    <location>
        <begin position="288"/>
        <end position="306"/>
    </location>
</feature>
<reference evidence="9" key="1">
    <citation type="submission" date="2016-10" db="EMBL/GenBank/DDBJ databases">
        <authorList>
            <person name="Varghese N."/>
            <person name="Submissions S."/>
        </authorList>
    </citation>
    <scope>NUCLEOTIDE SEQUENCE [LARGE SCALE GENOMIC DNA]</scope>
    <source>
        <strain evidence="9">DSM 24450</strain>
    </source>
</reference>
<comment type="subcellular location">
    <subcellularLocation>
        <location evidence="1">Membrane</location>
        <topology evidence="1">Multi-pass membrane protein</topology>
    </subcellularLocation>
</comment>
<dbReference type="InterPro" id="IPR050638">
    <property type="entry name" value="AA-Vitamin_Transporters"/>
</dbReference>
<dbReference type="Proteomes" id="UP000199312">
    <property type="component" value="Unassembled WGS sequence"/>
</dbReference>
<evidence type="ECO:0000256" key="2">
    <source>
        <dbReference type="ARBA" id="ARBA00007362"/>
    </source>
</evidence>
<feature type="transmembrane region" description="Helical" evidence="6">
    <location>
        <begin position="101"/>
        <end position="119"/>
    </location>
</feature>
<feature type="domain" description="EamA" evidence="7">
    <location>
        <begin position="6"/>
        <end position="142"/>
    </location>
</feature>
<dbReference type="SUPFAM" id="SSF103481">
    <property type="entry name" value="Multidrug resistance efflux transporter EmrE"/>
    <property type="match status" value="2"/>
</dbReference>
<dbReference type="AlphaFoldDB" id="A0A1I6PEA4"/>
<dbReference type="GO" id="GO:0016020">
    <property type="term" value="C:membrane"/>
    <property type="evidence" value="ECO:0007669"/>
    <property type="project" value="UniProtKB-SubCell"/>
</dbReference>
<evidence type="ECO:0000256" key="5">
    <source>
        <dbReference type="ARBA" id="ARBA00023136"/>
    </source>
</evidence>
<keyword evidence="9" id="KW-1185">Reference proteome</keyword>
<evidence type="ECO:0000256" key="1">
    <source>
        <dbReference type="ARBA" id="ARBA00004141"/>
    </source>
</evidence>
<name>A0A1I6PEA4_9FLAO</name>
<dbReference type="STRING" id="593133.SAMN04488006_0949"/>
<dbReference type="EMBL" id="FOZP01000002">
    <property type="protein sequence ID" value="SFS38509.1"/>
    <property type="molecule type" value="Genomic_DNA"/>
</dbReference>
<accession>A0A1I6PEA4</accession>
<feature type="transmembrane region" description="Helical" evidence="6">
    <location>
        <begin position="195"/>
        <end position="214"/>
    </location>
</feature>
<organism evidence="8 9">
    <name type="scientific">Lutibacter maritimus</name>
    <dbReference type="NCBI Taxonomy" id="593133"/>
    <lineage>
        <taxon>Bacteria</taxon>
        <taxon>Pseudomonadati</taxon>
        <taxon>Bacteroidota</taxon>
        <taxon>Flavobacteriia</taxon>
        <taxon>Flavobacteriales</taxon>
        <taxon>Flavobacteriaceae</taxon>
        <taxon>Lutibacter</taxon>
    </lineage>
</organism>
<feature type="transmembrane region" description="Helical" evidence="6">
    <location>
        <begin position="37"/>
        <end position="55"/>
    </location>
</feature>
<keyword evidence="5 6" id="KW-0472">Membrane</keyword>
<dbReference type="InterPro" id="IPR037185">
    <property type="entry name" value="EmrE-like"/>
</dbReference>
<sequence length="307" mass="34028">MLTSHLGELFALLTAIFWTTTSLSFQQATRRAGSLSVNVLRLIIAFFIFGIISYFSRGLFLPFDAGTHQWIWMSVSGLIGFVFGDYFLFKSYELISARISMLIMSLSAPMAAFISWFLLGETMNLISLLAMFITIFGIMMVITEKKKLDDEKAGIKNKKIQFSFSPKGMLFAFFGSIGQALGLVLSKYGMQDYNVFAATQIRIITGCIGFIILISLIKRWPKVKQAVSDKISMKFIVIGSIFGPFLGVYVSLLAVKYTTVGIASTIMAIIPVLIIPPAILLYKEKVTLKEVIGAFIALGGIVLFFIN</sequence>
<evidence type="ECO:0000313" key="9">
    <source>
        <dbReference type="Proteomes" id="UP000199312"/>
    </source>
</evidence>
<evidence type="ECO:0000256" key="6">
    <source>
        <dbReference type="SAM" id="Phobius"/>
    </source>
</evidence>
<feature type="domain" description="EamA" evidence="7">
    <location>
        <begin position="167"/>
        <end position="305"/>
    </location>
</feature>
<dbReference type="OrthoDB" id="9813617at2"/>
<dbReference type="PANTHER" id="PTHR32322">
    <property type="entry name" value="INNER MEMBRANE TRANSPORTER"/>
    <property type="match status" value="1"/>
</dbReference>
<evidence type="ECO:0000256" key="4">
    <source>
        <dbReference type="ARBA" id="ARBA00022989"/>
    </source>
</evidence>
<dbReference type="RefSeq" id="WP_090223354.1">
    <property type="nucleotide sequence ID" value="NZ_FOZP01000002.1"/>
</dbReference>
<feature type="transmembrane region" description="Helical" evidence="6">
    <location>
        <begin position="6"/>
        <end position="25"/>
    </location>
</feature>
<proteinExistence type="inferred from homology"/>